<organism evidence="2 3">
    <name type="scientific">Candidatus Erwinia dacicola</name>
    <dbReference type="NCBI Taxonomy" id="252393"/>
    <lineage>
        <taxon>Bacteria</taxon>
        <taxon>Pseudomonadati</taxon>
        <taxon>Pseudomonadota</taxon>
        <taxon>Gammaproteobacteria</taxon>
        <taxon>Enterobacterales</taxon>
        <taxon>Erwiniaceae</taxon>
        <taxon>Erwinia</taxon>
    </lineage>
</organism>
<protein>
    <submittedName>
        <fullName evidence="2">DNA-binding protein H-NS</fullName>
    </submittedName>
</protein>
<keyword evidence="2" id="KW-0238">DNA-binding</keyword>
<reference evidence="2" key="1">
    <citation type="submission" date="2018-04" db="EMBL/GenBank/DDBJ databases">
        <title>Genomes of the Obligate Erwinia dacicola and Facultative Enterobacter sp. OLF Endosymbionts of the Olive Fruit fly, Bactrocera oleae.</title>
        <authorList>
            <person name="Estes A.M."/>
            <person name="Hearn D.J."/>
            <person name="Agarwal S."/>
            <person name="Pierson E.A."/>
            <person name="Dunning-Hotopp J.C."/>
        </authorList>
    </citation>
    <scope>NUCLEOTIDE SEQUENCE [LARGE SCALE GENOMIC DNA]</scope>
    <source>
        <strain evidence="2">Oroville</strain>
    </source>
</reference>
<gene>
    <name evidence="2" type="ORF">ACZ87_03786</name>
</gene>
<comment type="caution">
    <text evidence="2">The sequence shown here is derived from an EMBL/GenBank/DDBJ whole genome shotgun (WGS) entry which is preliminary data.</text>
</comment>
<sequence>MVISDGIDPNELLSTLAAVKTPSKAKRTARPEKHSYTDENAESRTWTG</sequence>
<dbReference type="EMBL" id="LJAM02000781">
    <property type="protein sequence ID" value="RAP69428.1"/>
    <property type="molecule type" value="Genomic_DNA"/>
</dbReference>
<dbReference type="AlphaFoldDB" id="A0A328TGA7"/>
<evidence type="ECO:0000313" key="2">
    <source>
        <dbReference type="EMBL" id="RAP69428.1"/>
    </source>
</evidence>
<proteinExistence type="predicted"/>
<keyword evidence="3" id="KW-1185">Reference proteome</keyword>
<dbReference type="GO" id="GO:0003677">
    <property type="term" value="F:DNA binding"/>
    <property type="evidence" value="ECO:0007669"/>
    <property type="project" value="UniProtKB-KW"/>
</dbReference>
<evidence type="ECO:0000313" key="3">
    <source>
        <dbReference type="Proteomes" id="UP000244334"/>
    </source>
</evidence>
<feature type="region of interest" description="Disordered" evidence="1">
    <location>
        <begin position="21"/>
        <end position="48"/>
    </location>
</feature>
<name>A0A328TGA7_9GAMM</name>
<evidence type="ECO:0000256" key="1">
    <source>
        <dbReference type="SAM" id="MobiDB-lite"/>
    </source>
</evidence>
<accession>A0A328TGA7</accession>
<dbReference type="Proteomes" id="UP000244334">
    <property type="component" value="Unassembled WGS sequence"/>
</dbReference>